<feature type="compositionally biased region" description="Pro residues" evidence="1">
    <location>
        <begin position="338"/>
        <end position="348"/>
    </location>
</feature>
<gene>
    <name evidence="3" type="ORF">PYCCODRAFT_1441124</name>
</gene>
<accession>A0A1Y2I5E9</accession>
<feature type="region of interest" description="Disordered" evidence="1">
    <location>
        <begin position="88"/>
        <end position="142"/>
    </location>
</feature>
<name>A0A1Y2I5E9_TRAC3</name>
<dbReference type="SMART" id="SM00355">
    <property type="entry name" value="ZnF_C2H2"/>
    <property type="match status" value="2"/>
</dbReference>
<organism evidence="3 4">
    <name type="scientific">Trametes coccinea (strain BRFM310)</name>
    <name type="common">Pycnoporus coccineus</name>
    <dbReference type="NCBI Taxonomy" id="1353009"/>
    <lineage>
        <taxon>Eukaryota</taxon>
        <taxon>Fungi</taxon>
        <taxon>Dikarya</taxon>
        <taxon>Basidiomycota</taxon>
        <taxon>Agaricomycotina</taxon>
        <taxon>Agaricomycetes</taxon>
        <taxon>Polyporales</taxon>
        <taxon>Polyporaceae</taxon>
        <taxon>Trametes</taxon>
    </lineage>
</organism>
<feature type="region of interest" description="Disordered" evidence="1">
    <location>
        <begin position="336"/>
        <end position="360"/>
    </location>
</feature>
<keyword evidence="4" id="KW-1185">Reference proteome</keyword>
<dbReference type="EMBL" id="KZ084187">
    <property type="protein sequence ID" value="OSC96356.1"/>
    <property type="molecule type" value="Genomic_DNA"/>
</dbReference>
<feature type="domain" description="C2H2-type" evidence="2">
    <location>
        <begin position="307"/>
        <end position="335"/>
    </location>
</feature>
<dbReference type="AlphaFoldDB" id="A0A1Y2I5E9"/>
<dbReference type="OrthoDB" id="8117402at2759"/>
<evidence type="ECO:0000313" key="4">
    <source>
        <dbReference type="Proteomes" id="UP000193067"/>
    </source>
</evidence>
<dbReference type="Gene3D" id="3.30.160.60">
    <property type="entry name" value="Classic Zinc Finger"/>
    <property type="match status" value="1"/>
</dbReference>
<protein>
    <recommendedName>
        <fullName evidence="2">C2H2-type domain-containing protein</fullName>
    </recommendedName>
</protein>
<sequence length="360" mass="38864">MNEEYESFFHDPLFQSICQDGGLTKQIVTPDHRVDRHPLSHGALPVGDVQDFEHDVDASLAGVNSIDPRLIFPPSQYLSSALFANTPRDDDAATSSSLSAWNCSEGTSPPTSPEYLPSEDVQGGLKANERNPPPSSPAPELSLNEDDLMKLIGMLSDSTSPGASLHHKDGTPLHDFVERDVSAPSYSSPPPESHEHSSPRHPGAAVAAAYGSGDGMRVHPTNTVAVDSRTGWNGAASSRGDTLTDAGALAPASGVVRRKATAEASSRRQSSEKRTLFCDEPGCSYFTTRSNNLKTHKNEKHLRLRPFRCPVEGCPKSRDGYCRNSEMRKHVAKKHPEYMPPAHEPGPSIPTFGGHYTPAP</sequence>
<dbReference type="STRING" id="1353009.A0A1Y2I5E9"/>
<evidence type="ECO:0000259" key="2">
    <source>
        <dbReference type="SMART" id="SM00355"/>
    </source>
</evidence>
<evidence type="ECO:0000256" key="1">
    <source>
        <dbReference type="SAM" id="MobiDB-lite"/>
    </source>
</evidence>
<feature type="domain" description="C2H2-type" evidence="2">
    <location>
        <begin position="276"/>
        <end position="301"/>
    </location>
</feature>
<evidence type="ECO:0000313" key="3">
    <source>
        <dbReference type="EMBL" id="OSC96356.1"/>
    </source>
</evidence>
<reference evidence="3 4" key="1">
    <citation type="journal article" date="2015" name="Biotechnol. Biofuels">
        <title>Enhanced degradation of softwood versus hardwood by the white-rot fungus Pycnoporus coccineus.</title>
        <authorList>
            <person name="Couturier M."/>
            <person name="Navarro D."/>
            <person name="Chevret D."/>
            <person name="Henrissat B."/>
            <person name="Piumi F."/>
            <person name="Ruiz-Duenas F.J."/>
            <person name="Martinez A.T."/>
            <person name="Grigoriev I.V."/>
            <person name="Riley R."/>
            <person name="Lipzen A."/>
            <person name="Berrin J.G."/>
            <person name="Master E.R."/>
            <person name="Rosso M.N."/>
        </authorList>
    </citation>
    <scope>NUCLEOTIDE SEQUENCE [LARGE SCALE GENOMIC DNA]</scope>
    <source>
        <strain evidence="3 4">BRFM310</strain>
    </source>
</reference>
<dbReference type="InterPro" id="IPR013087">
    <property type="entry name" value="Znf_C2H2_type"/>
</dbReference>
<feature type="region of interest" description="Disordered" evidence="1">
    <location>
        <begin position="181"/>
        <end position="205"/>
    </location>
</feature>
<proteinExistence type="predicted"/>
<dbReference type="Proteomes" id="UP000193067">
    <property type="component" value="Unassembled WGS sequence"/>
</dbReference>